<evidence type="ECO:0000256" key="3">
    <source>
        <dbReference type="SAM" id="MobiDB-lite"/>
    </source>
</evidence>
<keyword evidence="2" id="KW-0807">Transducer</keyword>
<feature type="compositionally biased region" description="Low complexity" evidence="3">
    <location>
        <begin position="359"/>
        <end position="368"/>
    </location>
</feature>
<reference evidence="6" key="2">
    <citation type="submission" date="2025-09" db="UniProtKB">
        <authorList>
            <consortium name="Ensembl"/>
        </authorList>
    </citation>
    <scope>IDENTIFICATION</scope>
</reference>
<reference evidence="6" key="1">
    <citation type="submission" date="2025-08" db="UniProtKB">
        <authorList>
            <consortium name="Ensembl"/>
        </authorList>
    </citation>
    <scope>IDENTIFICATION</scope>
</reference>
<dbReference type="Ensembl" id="ENSPCET00000006900.1">
    <property type="protein sequence ID" value="ENSPCEP00000006660.1"/>
    <property type="gene ID" value="ENSPCEG00000005371.1"/>
</dbReference>
<dbReference type="AlphaFoldDB" id="A0A8C8RM45"/>
<evidence type="ECO:0000259" key="5">
    <source>
        <dbReference type="PROSITE" id="PS51064"/>
    </source>
</evidence>
<organism evidence="6 7">
    <name type="scientific">Pelusios castaneus</name>
    <name type="common">West African mud turtle</name>
    <dbReference type="NCBI Taxonomy" id="367368"/>
    <lineage>
        <taxon>Eukaryota</taxon>
        <taxon>Metazoa</taxon>
        <taxon>Chordata</taxon>
        <taxon>Craniata</taxon>
        <taxon>Vertebrata</taxon>
        <taxon>Euteleostomi</taxon>
        <taxon>Archelosauria</taxon>
        <taxon>Testudinata</taxon>
        <taxon>Testudines</taxon>
        <taxon>Pleurodira</taxon>
        <taxon>Pelomedusidae</taxon>
        <taxon>Pelusios</taxon>
    </lineage>
</organism>
<dbReference type="CDD" id="cd01204">
    <property type="entry name" value="PTB_IRS"/>
    <property type="match status" value="1"/>
</dbReference>
<keyword evidence="7" id="KW-1185">Reference proteome</keyword>
<dbReference type="PANTHER" id="PTHR10614:SF8">
    <property type="entry name" value="INSULIN RECEPTOR SUBSTRATE 3"/>
    <property type="match status" value="1"/>
</dbReference>
<feature type="region of interest" description="Disordered" evidence="3">
    <location>
        <begin position="359"/>
        <end position="393"/>
    </location>
</feature>
<dbReference type="GO" id="GO:0008286">
    <property type="term" value="P:insulin receptor signaling pathway"/>
    <property type="evidence" value="ECO:0007669"/>
    <property type="project" value="InterPro"/>
</dbReference>
<dbReference type="InterPro" id="IPR011993">
    <property type="entry name" value="PH-like_dom_sf"/>
</dbReference>
<dbReference type="CDD" id="cd01257">
    <property type="entry name" value="PH_IRS"/>
    <property type="match status" value="1"/>
</dbReference>
<feature type="region of interest" description="Disordered" evidence="3">
    <location>
        <begin position="443"/>
        <end position="483"/>
    </location>
</feature>
<evidence type="ECO:0000259" key="4">
    <source>
        <dbReference type="PROSITE" id="PS50003"/>
    </source>
</evidence>
<feature type="compositionally biased region" description="Low complexity" evidence="3">
    <location>
        <begin position="283"/>
        <end position="292"/>
    </location>
</feature>
<dbReference type="PROSITE" id="PS50003">
    <property type="entry name" value="PH_DOMAIN"/>
    <property type="match status" value="1"/>
</dbReference>
<dbReference type="PANTHER" id="PTHR10614">
    <property type="entry name" value="INSULIN RECEPTOR SUBSTRATE"/>
    <property type="match status" value="1"/>
</dbReference>
<dbReference type="Pfam" id="PF00169">
    <property type="entry name" value="PH"/>
    <property type="match status" value="1"/>
</dbReference>
<accession>A0A8C8RM45</accession>
<evidence type="ECO:0008006" key="8">
    <source>
        <dbReference type="Google" id="ProtNLM"/>
    </source>
</evidence>
<dbReference type="Proteomes" id="UP000694393">
    <property type="component" value="Unplaced"/>
</dbReference>
<dbReference type="Gene3D" id="2.30.29.30">
    <property type="entry name" value="Pleckstrin-homology domain (PH domain)/Phosphotyrosine-binding domain (PTB)"/>
    <property type="match status" value="2"/>
</dbReference>
<evidence type="ECO:0000256" key="1">
    <source>
        <dbReference type="ARBA" id="ARBA00022553"/>
    </source>
</evidence>
<proteinExistence type="predicted"/>
<sequence>MEGDPLLADIRICGHLRKQKSQRRRFFALRAPSERGPAQLECYESEKKFRAGGARPRRTFPLTGALNIHKRADARHRHLIVLYGRDGTFGLAADSAEEQQAWYSALMELHAQGQPQPGSGASSPAPFREVWQVSLRPKGLGQAKNLVGIYRLCLAVSTVELVRLSASTACVVLQLLSVRRCGHSENYFFLEVGRSAATGPGELWMQVEDLVVAQNIHETILEAMKALSEECRLRGRSQSSASAPISVPARRLPVANAPGFGRRPAAALPSHADCPPGDPALVSSDEGGSSSPGDRRREPADSPEARLATGKRASPPLGRRKAVAASASFPEGLNRGADPGYVAMLPGVAPGRGEQDYVPMSPSSVSPPRGDGSGYMVMSPRESRAPGGRGWAPGLKPSEYMNMSPLCRSAGSSPSPGVAGKTPGLFLSLPRSYKAGATAAVPGRLSYASSTSSESLEEMEGVSPRIRCPPGLLPGRAVAPTSRSPGEYISIEYRPGTAHPAVRTDAHTRRCHGSETSLAPGLPAEGGTRRGATAWEEASGPELGLNYIDLDLAREGGGPEGGPQAEASASPHAYASIDFHRSQRLRGCRGGKGRPGC</sequence>
<keyword evidence="1" id="KW-0597">Phosphoprotein</keyword>
<dbReference type="GO" id="GO:0005886">
    <property type="term" value="C:plasma membrane"/>
    <property type="evidence" value="ECO:0007669"/>
    <property type="project" value="TreeGrafter"/>
</dbReference>
<dbReference type="GO" id="GO:0005158">
    <property type="term" value="F:insulin receptor binding"/>
    <property type="evidence" value="ECO:0007669"/>
    <property type="project" value="InterPro"/>
</dbReference>
<dbReference type="PRINTS" id="PR00628">
    <property type="entry name" value="INSULINRSI"/>
</dbReference>
<dbReference type="GO" id="GO:0043548">
    <property type="term" value="F:phosphatidylinositol 3-kinase binding"/>
    <property type="evidence" value="ECO:0007669"/>
    <property type="project" value="TreeGrafter"/>
</dbReference>
<dbReference type="InterPro" id="IPR039011">
    <property type="entry name" value="IRS"/>
</dbReference>
<dbReference type="Pfam" id="PF02174">
    <property type="entry name" value="IRS"/>
    <property type="match status" value="1"/>
</dbReference>
<dbReference type="PROSITE" id="PS51064">
    <property type="entry name" value="IRS_PTB"/>
    <property type="match status" value="1"/>
</dbReference>
<evidence type="ECO:0000256" key="2">
    <source>
        <dbReference type="ARBA" id="ARBA00023224"/>
    </source>
</evidence>
<dbReference type="InterPro" id="IPR001849">
    <property type="entry name" value="PH_domain"/>
</dbReference>
<dbReference type="InterPro" id="IPR002404">
    <property type="entry name" value="IRS_PTB"/>
</dbReference>
<dbReference type="SMART" id="SM01244">
    <property type="entry name" value="IRS"/>
    <property type="match status" value="1"/>
</dbReference>
<feature type="compositionally biased region" description="Basic and acidic residues" evidence="3">
    <location>
        <begin position="293"/>
        <end position="304"/>
    </location>
</feature>
<protein>
    <recommendedName>
        <fullName evidence="8">Insulin receptor substrate 1</fullName>
    </recommendedName>
</protein>
<dbReference type="SUPFAM" id="SSF50729">
    <property type="entry name" value="PH domain-like"/>
    <property type="match status" value="2"/>
</dbReference>
<dbReference type="SMART" id="SM00233">
    <property type="entry name" value="PH"/>
    <property type="match status" value="1"/>
</dbReference>
<evidence type="ECO:0000313" key="6">
    <source>
        <dbReference type="Ensembl" id="ENSPCEP00000006660.1"/>
    </source>
</evidence>
<feature type="region of interest" description="Disordered" evidence="3">
    <location>
        <begin position="263"/>
        <end position="335"/>
    </location>
</feature>
<evidence type="ECO:0000313" key="7">
    <source>
        <dbReference type="Proteomes" id="UP000694393"/>
    </source>
</evidence>
<name>A0A8C8RM45_9SAUR</name>
<feature type="region of interest" description="Disordered" evidence="3">
    <location>
        <begin position="552"/>
        <end position="575"/>
    </location>
</feature>
<dbReference type="GO" id="GO:0005829">
    <property type="term" value="C:cytosol"/>
    <property type="evidence" value="ECO:0007669"/>
    <property type="project" value="TreeGrafter"/>
</dbReference>
<feature type="domain" description="PH" evidence="4">
    <location>
        <begin position="9"/>
        <end position="111"/>
    </location>
</feature>
<dbReference type="FunFam" id="2.30.29.30:FF:000029">
    <property type="entry name" value="Insulin receptor substrate 1"/>
    <property type="match status" value="1"/>
</dbReference>
<feature type="domain" description="IRS-type PTB" evidence="5">
    <location>
        <begin position="127"/>
        <end position="231"/>
    </location>
</feature>
<dbReference type="SMART" id="SM00310">
    <property type="entry name" value="PTBI"/>
    <property type="match status" value="1"/>
</dbReference>